<feature type="transmembrane region" description="Helical" evidence="7">
    <location>
        <begin position="263"/>
        <end position="284"/>
    </location>
</feature>
<feature type="transmembrane region" description="Helical" evidence="7">
    <location>
        <begin position="296"/>
        <end position="322"/>
    </location>
</feature>
<feature type="transmembrane region" description="Helical" evidence="7">
    <location>
        <begin position="594"/>
        <end position="614"/>
    </location>
</feature>
<keyword evidence="10" id="KW-1185">Reference proteome</keyword>
<keyword evidence="4 7" id="KW-0812">Transmembrane</keyword>
<evidence type="ECO:0000259" key="8">
    <source>
        <dbReference type="Pfam" id="PF03176"/>
    </source>
</evidence>
<feature type="transmembrane region" description="Helical" evidence="7">
    <location>
        <begin position="554"/>
        <end position="574"/>
    </location>
</feature>
<feature type="transmembrane region" description="Helical" evidence="7">
    <location>
        <begin position="375"/>
        <end position="393"/>
    </location>
</feature>
<feature type="domain" description="Membrane transport protein MMPL" evidence="8">
    <location>
        <begin position="49"/>
        <end position="376"/>
    </location>
</feature>
<gene>
    <name evidence="9" type="ORF">I7412_39340</name>
</gene>
<comment type="caution">
    <text evidence="9">The sequence shown here is derived from an EMBL/GenBank/DDBJ whole genome shotgun (WGS) entry which is preliminary data.</text>
</comment>
<dbReference type="GO" id="GO:0005886">
    <property type="term" value="C:plasma membrane"/>
    <property type="evidence" value="ECO:0007669"/>
    <property type="project" value="UniProtKB-SubCell"/>
</dbReference>
<comment type="similarity">
    <text evidence="2">Belongs to the resistance-nodulation-cell division (RND) (TC 2.A.6) family. MmpL subfamily.</text>
</comment>
<dbReference type="Pfam" id="PF03176">
    <property type="entry name" value="MMPL"/>
    <property type="match status" value="2"/>
</dbReference>
<comment type="subcellular location">
    <subcellularLocation>
        <location evidence="1">Cell membrane</location>
        <topology evidence="1">Multi-pass membrane protein</topology>
    </subcellularLocation>
</comment>
<evidence type="ECO:0000256" key="7">
    <source>
        <dbReference type="SAM" id="Phobius"/>
    </source>
</evidence>
<feature type="transmembrane region" description="Helical" evidence="7">
    <location>
        <begin position="635"/>
        <end position="655"/>
    </location>
</feature>
<dbReference type="RefSeq" id="WP_203007080.1">
    <property type="nucleotide sequence ID" value="NZ_JADWYU010000181.1"/>
</dbReference>
<protein>
    <submittedName>
        <fullName evidence="9">MMPL family transporter</fullName>
    </submittedName>
</protein>
<keyword evidence="3" id="KW-1003">Cell membrane</keyword>
<evidence type="ECO:0000313" key="10">
    <source>
        <dbReference type="Proteomes" id="UP000604475"/>
    </source>
</evidence>
<feature type="transmembrane region" description="Helical" evidence="7">
    <location>
        <begin position="171"/>
        <end position="189"/>
    </location>
</feature>
<reference evidence="9" key="1">
    <citation type="submission" date="2020-12" db="EMBL/GenBank/DDBJ databases">
        <title>Genomic characterization of non-nitrogen-fixing Frankia strains.</title>
        <authorList>
            <person name="Carlos-Shanley C."/>
            <person name="Guerra T."/>
            <person name="Hahn D."/>
        </authorList>
    </citation>
    <scope>NUCLEOTIDE SEQUENCE</scope>
    <source>
        <strain evidence="9">CN6</strain>
    </source>
</reference>
<feature type="domain" description="Membrane transport protein MMPL" evidence="8">
    <location>
        <begin position="451"/>
        <end position="697"/>
    </location>
</feature>
<dbReference type="InterPro" id="IPR050545">
    <property type="entry name" value="Mycobact_MmpL"/>
</dbReference>
<dbReference type="EMBL" id="JAEACQ010000371">
    <property type="protein sequence ID" value="MBL7633107.1"/>
    <property type="molecule type" value="Genomic_DNA"/>
</dbReference>
<dbReference type="PANTHER" id="PTHR33406:SF11">
    <property type="entry name" value="MEMBRANE PROTEIN SCO6666-RELATED"/>
    <property type="match status" value="1"/>
</dbReference>
<keyword evidence="5 7" id="KW-1133">Transmembrane helix</keyword>
<evidence type="ECO:0000256" key="3">
    <source>
        <dbReference type="ARBA" id="ARBA00022475"/>
    </source>
</evidence>
<organism evidence="9 10">
    <name type="scientific">Frankia nepalensis</name>
    <dbReference type="NCBI Taxonomy" id="1836974"/>
    <lineage>
        <taxon>Bacteria</taxon>
        <taxon>Bacillati</taxon>
        <taxon>Actinomycetota</taxon>
        <taxon>Actinomycetes</taxon>
        <taxon>Frankiales</taxon>
        <taxon>Frankiaceae</taxon>
        <taxon>Frankia</taxon>
    </lineage>
</organism>
<evidence type="ECO:0000256" key="4">
    <source>
        <dbReference type="ARBA" id="ARBA00022692"/>
    </source>
</evidence>
<feature type="transmembrane region" description="Helical" evidence="7">
    <location>
        <begin position="221"/>
        <end position="242"/>
    </location>
</feature>
<accession>A0A937UT18</accession>
<evidence type="ECO:0000256" key="5">
    <source>
        <dbReference type="ARBA" id="ARBA00022989"/>
    </source>
</evidence>
<proteinExistence type="inferred from homology"/>
<name>A0A937UT18_9ACTN</name>
<dbReference type="InterPro" id="IPR004869">
    <property type="entry name" value="MMPL_dom"/>
</dbReference>
<feature type="transmembrane region" description="Helical" evidence="7">
    <location>
        <begin position="661"/>
        <end position="683"/>
    </location>
</feature>
<evidence type="ECO:0000313" key="9">
    <source>
        <dbReference type="EMBL" id="MBL7633107.1"/>
    </source>
</evidence>
<evidence type="ECO:0000256" key="6">
    <source>
        <dbReference type="ARBA" id="ARBA00023136"/>
    </source>
</evidence>
<feature type="transmembrane region" description="Helical" evidence="7">
    <location>
        <begin position="523"/>
        <end position="542"/>
    </location>
</feature>
<dbReference type="Proteomes" id="UP000604475">
    <property type="component" value="Unassembled WGS sequence"/>
</dbReference>
<dbReference type="SUPFAM" id="SSF82866">
    <property type="entry name" value="Multidrug efflux transporter AcrB transmembrane domain"/>
    <property type="match status" value="2"/>
</dbReference>
<dbReference type="AlphaFoldDB" id="A0A937UT18"/>
<dbReference type="Gene3D" id="1.20.1640.10">
    <property type="entry name" value="Multidrug efflux transporter AcrB transmembrane domain"/>
    <property type="match status" value="2"/>
</dbReference>
<sequence>MSGFLHRVGAACAAHPWRVIGAWVAALVLALGLSSTFGGTPQDNYDTPGLASQRATDQLRAGFPEVAGADARVVLHDPDGRLDDAVVTDVSRNLGGVEYVAMVAPPRLSTDGDTALITVYYDRPVTHVGGKEALDNLVTAVDGPTRQAGVTAEFGGQVAENIQEINGMAEAIGIAAALVILLLAFGSVVAAGVPLAVALIGLGIGSAGVTLIAAVSEVSTIAPTIGTMVGLGVGIDYALLLVTRHLEGLRAGLPVREAAANATATSGTSVLFAGATVVLALMGLRLVELKSYSTTGFTTAVVVVAVVATSLTLVPALCGLAGHRLLGKKARRAMAEASDAATAPASGAQAAQAAQAQPDQRLTARWAARVGRRPLPWALGALVVLLALAAPVLDMRTWPQDAGSQSTSTTQRRAYDLIAAEFGAGANAPLLVAADLRTLPKAELGPLAEAIRSAPDVATVAEPVISSDGSTALIVAEPTVGPSDPKASALVRHLRADVLPDGAEITGWTAAFTDISALLAGQLWQVVGFVVGVSLLLLLVVFRSPLVALKAAVMNMLSIAAAYGVIVAVFQWGWGAELLGLPHAVPMSSWLPLLMFAVLFGLSMDYEVFLLSRIREDWLATGDARGSVVRGLAKTGRVITSAGLIMIAVFAGFALDPDVTVKMIGLGMAVAVLVDMTIIRMVLVPATMALLGRANWWLPGWLDRILPRLDLHGEKAGTVTLPAPRVELAKEETPAAH</sequence>
<keyword evidence="6 7" id="KW-0472">Membrane</keyword>
<evidence type="ECO:0000256" key="2">
    <source>
        <dbReference type="ARBA" id="ARBA00010157"/>
    </source>
</evidence>
<dbReference type="PANTHER" id="PTHR33406">
    <property type="entry name" value="MEMBRANE PROTEIN MJ1562-RELATED"/>
    <property type="match status" value="1"/>
</dbReference>
<evidence type="ECO:0000256" key="1">
    <source>
        <dbReference type="ARBA" id="ARBA00004651"/>
    </source>
</evidence>